<name>A0A1G9MYH2_9PROT</name>
<evidence type="ECO:0000313" key="3">
    <source>
        <dbReference type="Proteomes" id="UP000199759"/>
    </source>
</evidence>
<dbReference type="AlphaFoldDB" id="A0A1G9MYH2"/>
<evidence type="ECO:0000256" key="1">
    <source>
        <dbReference type="SAM" id="MobiDB-lite"/>
    </source>
</evidence>
<accession>A0A1G9MYH2</accession>
<organism evidence="2 3">
    <name type="scientific">Maricaulis salignorans</name>
    <dbReference type="NCBI Taxonomy" id="144026"/>
    <lineage>
        <taxon>Bacteria</taxon>
        <taxon>Pseudomonadati</taxon>
        <taxon>Pseudomonadota</taxon>
        <taxon>Alphaproteobacteria</taxon>
        <taxon>Maricaulales</taxon>
        <taxon>Maricaulaceae</taxon>
        <taxon>Maricaulis</taxon>
    </lineage>
</organism>
<protein>
    <submittedName>
        <fullName evidence="2">Uncharacterized protein</fullName>
    </submittedName>
</protein>
<sequence length="144" mass="15380">MEASVAGAAAAAARGIPPGREPPGGGEKDDGDGPRGPIKPKMTIVRYPVMTENGPTTHDVWVPLISLLPQSQLALKELRLKLKVEPTEGGKGLRLAFPGRRSWFTPAREEYGEVEIVIEGTQTPAGRSELIEGYTKGLRSQIPG</sequence>
<reference evidence="2 3" key="1">
    <citation type="submission" date="2016-10" db="EMBL/GenBank/DDBJ databases">
        <authorList>
            <person name="de Groot N.N."/>
        </authorList>
    </citation>
    <scope>NUCLEOTIDE SEQUENCE [LARGE SCALE GENOMIC DNA]</scope>
    <source>
        <strain evidence="2 3">DSM 16077</strain>
    </source>
</reference>
<dbReference type="EMBL" id="FNHG01000002">
    <property type="protein sequence ID" value="SDL79340.1"/>
    <property type="molecule type" value="Genomic_DNA"/>
</dbReference>
<dbReference type="Proteomes" id="UP000199759">
    <property type="component" value="Unassembled WGS sequence"/>
</dbReference>
<dbReference type="STRING" id="144026.SAMN04488568_102154"/>
<proteinExistence type="predicted"/>
<evidence type="ECO:0000313" key="2">
    <source>
        <dbReference type="EMBL" id="SDL79340.1"/>
    </source>
</evidence>
<feature type="compositionally biased region" description="Low complexity" evidence="1">
    <location>
        <begin position="1"/>
        <end position="18"/>
    </location>
</feature>
<keyword evidence="3" id="KW-1185">Reference proteome</keyword>
<feature type="region of interest" description="Disordered" evidence="1">
    <location>
        <begin position="1"/>
        <end position="41"/>
    </location>
</feature>
<gene>
    <name evidence="2" type="ORF">SAMN04488568_102154</name>
</gene>